<protein>
    <submittedName>
        <fullName evidence="3">Bifunctional 3-(3-hydroxy-phenyl)propionate/3-hydroxycinnamic acid hydroxylase</fullName>
    </submittedName>
</protein>
<keyword evidence="1" id="KW-0560">Oxidoreductase</keyword>
<dbReference type="InterPro" id="IPR050631">
    <property type="entry name" value="PheA/TfdB_FAD_monoxygenase"/>
</dbReference>
<dbReference type="Pfam" id="PF01494">
    <property type="entry name" value="FAD_binding_3"/>
    <property type="match status" value="1"/>
</dbReference>
<dbReference type="PRINTS" id="PR00420">
    <property type="entry name" value="RNGMNOXGNASE"/>
</dbReference>
<evidence type="ECO:0000313" key="4">
    <source>
        <dbReference type="Proteomes" id="UP001500063"/>
    </source>
</evidence>
<dbReference type="PANTHER" id="PTHR43476">
    <property type="entry name" value="3-(3-HYDROXY-PHENYL)PROPIONATE/3-HYDROXYCINNAMIC ACID HYDROXYLASE"/>
    <property type="match status" value="1"/>
</dbReference>
<dbReference type="NCBIfam" id="NF004829">
    <property type="entry name" value="PRK06183.1-3"/>
    <property type="match status" value="1"/>
</dbReference>
<sequence>MTDEIEELDCDVLIAGAGPVGQVLALLLAQHRLRVGVVERWARPYPLPRAVAMSHDVQRVLRQLGLGEELSVLLEPWGQDGQRFSFADSSGRTLVESRYPLESDSGYAQMSGFSQPDLEEVLERRVRADPLIDQYRGFALEGFTDDGSAVHATVVPHTGLAAVADGSPRTVRAAYVVGCDGANSTVRSLLGPQMTDLGFDRDWVVVDVVPHTPPTWLPYACQRLGPARPTTLVPAGPGRRRWEFMVMPTDDPAGIDTDENAWQLLAPWGIHPGNADLVRHARYTFRGRWADRWHKGRVLLAGDAAHQMPPFLGQGFNSGIRDAASLAWRLALLVNGEGKESLLDDYTAERSAHVAQIVKETVAIGRLICMLDPEQTARRDAELERDATAGIEDAHKNWLLRGGTLRDDGVGGNLGLQATVGGGGRTALLDEVIAPPGFLLLGRDRDPVELLSPPRRAAWRRLGGRSAHFGPEGLKDAEGTYAHWFKRLNASVVAIRPDFQVFGGARDAQAADALVHDLAERVLT</sequence>
<feature type="domain" description="FAD-binding" evidence="2">
    <location>
        <begin position="9"/>
        <end position="360"/>
    </location>
</feature>
<gene>
    <name evidence="3" type="ORF">GCM10010319_33050</name>
</gene>
<evidence type="ECO:0000313" key="3">
    <source>
        <dbReference type="EMBL" id="GAA0353274.1"/>
    </source>
</evidence>
<dbReference type="InterPro" id="IPR036188">
    <property type="entry name" value="FAD/NAD-bd_sf"/>
</dbReference>
<keyword evidence="4" id="KW-1185">Reference proteome</keyword>
<dbReference type="Gene3D" id="3.30.70.2450">
    <property type="match status" value="1"/>
</dbReference>
<dbReference type="InterPro" id="IPR002938">
    <property type="entry name" value="FAD-bd"/>
</dbReference>
<evidence type="ECO:0000256" key="1">
    <source>
        <dbReference type="ARBA" id="ARBA00023002"/>
    </source>
</evidence>
<dbReference type="Proteomes" id="UP001500063">
    <property type="component" value="Unassembled WGS sequence"/>
</dbReference>
<dbReference type="EMBL" id="BAAABW010000017">
    <property type="protein sequence ID" value="GAA0353274.1"/>
    <property type="molecule type" value="Genomic_DNA"/>
</dbReference>
<dbReference type="RefSeq" id="WP_344118493.1">
    <property type="nucleotide sequence ID" value="NZ_BAAABW010000017.1"/>
</dbReference>
<dbReference type="PANTHER" id="PTHR43476:SF3">
    <property type="entry name" value="FAD-BINDING MONOOXYGENASE"/>
    <property type="match status" value="1"/>
</dbReference>
<dbReference type="SUPFAM" id="SSF51905">
    <property type="entry name" value="FAD/NAD(P)-binding domain"/>
    <property type="match status" value="1"/>
</dbReference>
<dbReference type="Gene3D" id="3.50.50.60">
    <property type="entry name" value="FAD/NAD(P)-binding domain"/>
    <property type="match status" value="1"/>
</dbReference>
<evidence type="ECO:0000259" key="2">
    <source>
        <dbReference type="Pfam" id="PF01494"/>
    </source>
</evidence>
<name>A0ABP3GTX8_9ACTN</name>
<accession>A0ABP3GTX8</accession>
<reference evidence="4" key="1">
    <citation type="journal article" date="2019" name="Int. J. Syst. Evol. Microbiol.">
        <title>The Global Catalogue of Microorganisms (GCM) 10K type strain sequencing project: providing services to taxonomists for standard genome sequencing and annotation.</title>
        <authorList>
            <consortium name="The Broad Institute Genomics Platform"/>
            <consortium name="The Broad Institute Genome Sequencing Center for Infectious Disease"/>
            <person name="Wu L."/>
            <person name="Ma J."/>
        </authorList>
    </citation>
    <scope>NUCLEOTIDE SEQUENCE [LARGE SCALE GENOMIC DNA]</scope>
    <source>
        <strain evidence="4">JCM 4565</strain>
    </source>
</reference>
<proteinExistence type="predicted"/>
<comment type="caution">
    <text evidence="3">The sequence shown here is derived from an EMBL/GenBank/DDBJ whole genome shotgun (WGS) entry which is preliminary data.</text>
</comment>
<organism evidence="3 4">
    <name type="scientific">Streptomyces blastmyceticus</name>
    <dbReference type="NCBI Taxonomy" id="68180"/>
    <lineage>
        <taxon>Bacteria</taxon>
        <taxon>Bacillati</taxon>
        <taxon>Actinomycetota</taxon>
        <taxon>Actinomycetes</taxon>
        <taxon>Kitasatosporales</taxon>
        <taxon>Streptomycetaceae</taxon>
        <taxon>Streptomyces</taxon>
    </lineage>
</organism>